<organism evidence="1 2">
    <name type="scientific">Photobacterium aquimaris</name>
    <dbReference type="NCBI Taxonomy" id="512643"/>
    <lineage>
        <taxon>Bacteria</taxon>
        <taxon>Pseudomonadati</taxon>
        <taxon>Pseudomonadota</taxon>
        <taxon>Gammaproteobacteria</taxon>
        <taxon>Vibrionales</taxon>
        <taxon>Vibrionaceae</taxon>
        <taxon>Photobacterium</taxon>
    </lineage>
</organism>
<dbReference type="Proteomes" id="UP000196485">
    <property type="component" value="Unassembled WGS sequence"/>
</dbReference>
<sequence length="55" mass="6414">MINMILSLYATLSPEMQEAIQHSMFNLLQSEYLIALPFVYLLRDVKVNLTINIQK</sequence>
<name>A0A1Y6KUI5_9GAMM</name>
<evidence type="ECO:0000313" key="2">
    <source>
        <dbReference type="Proteomes" id="UP000196485"/>
    </source>
</evidence>
<evidence type="ECO:0000313" key="1">
    <source>
        <dbReference type="EMBL" id="SMY15829.1"/>
    </source>
</evidence>
<dbReference type="AlphaFoldDB" id="A0A1Y6KUI5"/>
<dbReference type="EMBL" id="FYAH01000002">
    <property type="protein sequence ID" value="SMY15829.1"/>
    <property type="molecule type" value="Genomic_DNA"/>
</dbReference>
<proteinExistence type="predicted"/>
<gene>
    <name evidence="1" type="ORF">PAQU9191_01060</name>
</gene>
<accession>A0A1Y6KUI5</accession>
<protein>
    <submittedName>
        <fullName evidence="1">Uncharacterized protein</fullName>
    </submittedName>
</protein>
<keyword evidence="2" id="KW-1185">Reference proteome</keyword>
<reference evidence="2" key="1">
    <citation type="submission" date="2017-06" db="EMBL/GenBank/DDBJ databases">
        <authorList>
            <person name="Rodrigo-Torres L."/>
            <person name="Arahal R. D."/>
            <person name="Lucena T."/>
        </authorList>
    </citation>
    <scope>NUCLEOTIDE SEQUENCE [LARGE SCALE GENOMIC DNA]</scope>
    <source>
        <strain evidence="2">type strain: CECT 9192</strain>
    </source>
</reference>